<feature type="transmembrane region" description="Helical" evidence="6">
    <location>
        <begin position="46"/>
        <end position="64"/>
    </location>
</feature>
<keyword evidence="4 6" id="KW-1133">Transmembrane helix</keyword>
<dbReference type="RefSeq" id="WP_197004931.1">
    <property type="nucleotide sequence ID" value="NZ_BONS01000017.1"/>
</dbReference>
<evidence type="ECO:0000256" key="5">
    <source>
        <dbReference type="ARBA" id="ARBA00023136"/>
    </source>
</evidence>
<accession>A0A8J7GFV4</accession>
<reference evidence="7" key="1">
    <citation type="submission" date="2020-11" db="EMBL/GenBank/DDBJ databases">
        <title>Sequencing the genomes of 1000 actinobacteria strains.</title>
        <authorList>
            <person name="Klenk H.-P."/>
        </authorList>
    </citation>
    <scope>NUCLEOTIDE SEQUENCE</scope>
    <source>
        <strain evidence="7">DSM 45356</strain>
    </source>
</reference>
<keyword evidence="5 6" id="KW-0472">Membrane</keyword>
<keyword evidence="3 6" id="KW-0812">Transmembrane</keyword>
<comment type="caution">
    <text evidence="7">The sequence shown here is derived from an EMBL/GenBank/DDBJ whole genome shotgun (WGS) entry which is preliminary data.</text>
</comment>
<dbReference type="InterPro" id="IPR050833">
    <property type="entry name" value="Poly_Biosynth_Transport"/>
</dbReference>
<evidence type="ECO:0000256" key="2">
    <source>
        <dbReference type="ARBA" id="ARBA00022475"/>
    </source>
</evidence>
<evidence type="ECO:0000256" key="1">
    <source>
        <dbReference type="ARBA" id="ARBA00004651"/>
    </source>
</evidence>
<gene>
    <name evidence="7" type="ORF">IW245_004338</name>
</gene>
<organism evidence="7 8">
    <name type="scientific">Longispora fulva</name>
    <dbReference type="NCBI Taxonomy" id="619741"/>
    <lineage>
        <taxon>Bacteria</taxon>
        <taxon>Bacillati</taxon>
        <taxon>Actinomycetota</taxon>
        <taxon>Actinomycetes</taxon>
        <taxon>Micromonosporales</taxon>
        <taxon>Micromonosporaceae</taxon>
        <taxon>Longispora</taxon>
    </lineage>
</organism>
<evidence type="ECO:0000256" key="4">
    <source>
        <dbReference type="ARBA" id="ARBA00022989"/>
    </source>
</evidence>
<feature type="transmembrane region" description="Helical" evidence="6">
    <location>
        <begin position="294"/>
        <end position="316"/>
    </location>
</feature>
<comment type="subcellular location">
    <subcellularLocation>
        <location evidence="1">Cell membrane</location>
        <topology evidence="1">Multi-pass membrane protein</topology>
    </subcellularLocation>
</comment>
<protein>
    <submittedName>
        <fullName evidence="7">O-antigen/teichoic acid export membrane protein</fullName>
    </submittedName>
</protein>
<dbReference type="PANTHER" id="PTHR30250:SF11">
    <property type="entry name" value="O-ANTIGEN TRANSPORTER-RELATED"/>
    <property type="match status" value="1"/>
</dbReference>
<dbReference type="EMBL" id="JADOUF010000001">
    <property type="protein sequence ID" value="MBG6138144.1"/>
    <property type="molecule type" value="Genomic_DNA"/>
</dbReference>
<evidence type="ECO:0000313" key="8">
    <source>
        <dbReference type="Proteomes" id="UP000622552"/>
    </source>
</evidence>
<name>A0A8J7GFV4_9ACTN</name>
<keyword evidence="8" id="KW-1185">Reference proteome</keyword>
<keyword evidence="2" id="KW-1003">Cell membrane</keyword>
<feature type="transmembrane region" description="Helical" evidence="6">
    <location>
        <begin position="250"/>
        <end position="273"/>
    </location>
</feature>
<feature type="transmembrane region" description="Helical" evidence="6">
    <location>
        <begin position="366"/>
        <end position="386"/>
    </location>
</feature>
<feature type="transmembrane region" description="Helical" evidence="6">
    <location>
        <begin position="150"/>
        <end position="173"/>
    </location>
</feature>
<sequence>MLHRLTRALPAGTIAVGGGLAVLGVASYVHIAAAGHRLSTLDMSKVSVVWSIVISLGFGLFLPVEQETGRIVAARAARNDGAVPVARRAAGVSGAVLVVLLMSLAIGARPLADALFDGDRSMVAALAGALVGAALSYATRGILAGRGLFAAYGVQLGVDGGLRIALSLGLVLAGVRTPLAYAMVLTVAPVVAVLVTLRPTLRALTPGTPQSLRGYVAGLGLLTVSALAAQTVVNIGVVSVKIIAPGEVALVAALLSALILARIPIFVFAALQASLLPGLSGLLARGDIAGYHKLLLRAIGVVTLLGVGGGIPAVLLGPWAIRVFFNAPDVLHSVDFAILAAGTLVYMLAMVLAQGAISLHRHRDQALVWILGLAVLAAVTFGPGDVRLRVEFAYVAGSAVTAAVLAVLLWRVRPATDRVSPVKETAS</sequence>
<feature type="transmembrane region" description="Helical" evidence="6">
    <location>
        <begin position="179"/>
        <end position="197"/>
    </location>
</feature>
<feature type="transmembrane region" description="Helical" evidence="6">
    <location>
        <begin position="12"/>
        <end position="34"/>
    </location>
</feature>
<dbReference type="Proteomes" id="UP000622552">
    <property type="component" value="Unassembled WGS sequence"/>
</dbReference>
<evidence type="ECO:0000313" key="7">
    <source>
        <dbReference type="EMBL" id="MBG6138144.1"/>
    </source>
</evidence>
<evidence type="ECO:0000256" key="6">
    <source>
        <dbReference type="SAM" id="Phobius"/>
    </source>
</evidence>
<evidence type="ECO:0000256" key="3">
    <source>
        <dbReference type="ARBA" id="ARBA00022692"/>
    </source>
</evidence>
<feature type="transmembrane region" description="Helical" evidence="6">
    <location>
        <begin position="392"/>
        <end position="410"/>
    </location>
</feature>
<feature type="transmembrane region" description="Helical" evidence="6">
    <location>
        <begin position="336"/>
        <end position="359"/>
    </location>
</feature>
<dbReference type="PANTHER" id="PTHR30250">
    <property type="entry name" value="PST FAMILY PREDICTED COLANIC ACID TRANSPORTER"/>
    <property type="match status" value="1"/>
</dbReference>
<feature type="transmembrane region" description="Helical" evidence="6">
    <location>
        <begin position="85"/>
        <end position="108"/>
    </location>
</feature>
<dbReference type="GO" id="GO:0005886">
    <property type="term" value="C:plasma membrane"/>
    <property type="evidence" value="ECO:0007669"/>
    <property type="project" value="UniProtKB-SubCell"/>
</dbReference>
<proteinExistence type="predicted"/>
<dbReference type="AlphaFoldDB" id="A0A8J7GFV4"/>
<feature type="transmembrane region" description="Helical" evidence="6">
    <location>
        <begin position="218"/>
        <end position="244"/>
    </location>
</feature>
<feature type="transmembrane region" description="Helical" evidence="6">
    <location>
        <begin position="120"/>
        <end position="138"/>
    </location>
</feature>